<organism evidence="5 6">
    <name type="scientific">Persicobacter psychrovividus</name>
    <dbReference type="NCBI Taxonomy" id="387638"/>
    <lineage>
        <taxon>Bacteria</taxon>
        <taxon>Pseudomonadati</taxon>
        <taxon>Bacteroidota</taxon>
        <taxon>Cytophagia</taxon>
        <taxon>Cytophagales</taxon>
        <taxon>Persicobacteraceae</taxon>
        <taxon>Persicobacter</taxon>
    </lineage>
</organism>
<sequence>MNNSTLTKGISVIIPFFNGVHLLKKNLPSIFSALQSTGLPHEVIVMDDCSTETPKEFLAENFPSVILIQNTVNLGFGANVNKGVNNAQYSLSLLLNSDIELTQNYFREQLPLFDKNDTFATGGKIVTPGTDHIEAGWKGYIRSKKIKWEPFQPQSGIHYSFYICGGNALVNTAKFIEIGGFSSLFKPFYVEDVELTIKAWRTGYKSYYIPEAVCHHETSSTIKKHFQSETINIAHKKNQHLLNMLHGDDAIFLKESFKMRANQLLSLLGLIKKDRQLVNEAILAMYAQAKAFRKEKTFNWSVKQVIEFTKSPYIS</sequence>
<dbReference type="InterPro" id="IPR001173">
    <property type="entry name" value="Glyco_trans_2-like"/>
</dbReference>
<comment type="similarity">
    <text evidence="1">Belongs to the glycosyltransferase 2 family.</text>
</comment>
<dbReference type="PANTHER" id="PTHR43179:SF12">
    <property type="entry name" value="GALACTOFURANOSYLTRANSFERASE GLFT2"/>
    <property type="match status" value="1"/>
</dbReference>
<dbReference type="PANTHER" id="PTHR43179">
    <property type="entry name" value="RHAMNOSYLTRANSFERASE WBBL"/>
    <property type="match status" value="1"/>
</dbReference>
<keyword evidence="2" id="KW-0328">Glycosyltransferase</keyword>
<protein>
    <recommendedName>
        <fullName evidence="4">Glycosyltransferase 2-like domain-containing protein</fullName>
    </recommendedName>
</protein>
<evidence type="ECO:0000256" key="3">
    <source>
        <dbReference type="ARBA" id="ARBA00022679"/>
    </source>
</evidence>
<evidence type="ECO:0000313" key="6">
    <source>
        <dbReference type="Proteomes" id="UP001354989"/>
    </source>
</evidence>
<gene>
    <name evidence="5" type="ORF">PEPS_03420</name>
</gene>
<evidence type="ECO:0000256" key="2">
    <source>
        <dbReference type="ARBA" id="ARBA00022676"/>
    </source>
</evidence>
<dbReference type="EMBL" id="AP025292">
    <property type="protein sequence ID" value="BDC98061.1"/>
    <property type="molecule type" value="Genomic_DNA"/>
</dbReference>
<evidence type="ECO:0000256" key="1">
    <source>
        <dbReference type="ARBA" id="ARBA00006739"/>
    </source>
</evidence>
<dbReference type="Gene3D" id="3.90.550.10">
    <property type="entry name" value="Spore Coat Polysaccharide Biosynthesis Protein SpsA, Chain A"/>
    <property type="match status" value="1"/>
</dbReference>
<dbReference type="Proteomes" id="UP001354989">
    <property type="component" value="Chromosome"/>
</dbReference>
<dbReference type="SUPFAM" id="SSF53448">
    <property type="entry name" value="Nucleotide-diphospho-sugar transferases"/>
    <property type="match status" value="1"/>
</dbReference>
<evidence type="ECO:0000313" key="5">
    <source>
        <dbReference type="EMBL" id="BDC98061.1"/>
    </source>
</evidence>
<dbReference type="Pfam" id="PF00535">
    <property type="entry name" value="Glycos_transf_2"/>
    <property type="match status" value="1"/>
</dbReference>
<dbReference type="InterPro" id="IPR029044">
    <property type="entry name" value="Nucleotide-diphossugar_trans"/>
</dbReference>
<feature type="domain" description="Glycosyltransferase 2-like" evidence="4">
    <location>
        <begin position="11"/>
        <end position="177"/>
    </location>
</feature>
<keyword evidence="6" id="KW-1185">Reference proteome</keyword>
<proteinExistence type="inferred from homology"/>
<accession>A0ABM7VBJ3</accession>
<dbReference type="RefSeq" id="WP_338397477.1">
    <property type="nucleotide sequence ID" value="NZ_AP025292.1"/>
</dbReference>
<name>A0ABM7VBJ3_9BACT</name>
<keyword evidence="3" id="KW-0808">Transferase</keyword>
<reference evidence="5 6" key="1">
    <citation type="submission" date="2021-12" db="EMBL/GenBank/DDBJ databases">
        <title>Genome sequencing of bacteria with rrn-lacking chromosome and rrn-plasmid.</title>
        <authorList>
            <person name="Anda M."/>
            <person name="Iwasaki W."/>
        </authorList>
    </citation>
    <scope>NUCLEOTIDE SEQUENCE [LARGE SCALE GENOMIC DNA]</scope>
    <source>
        <strain evidence="5 6">NBRC 101262</strain>
    </source>
</reference>
<evidence type="ECO:0000259" key="4">
    <source>
        <dbReference type="Pfam" id="PF00535"/>
    </source>
</evidence>